<name>A0ABY2QJG6_9SPHN</name>
<gene>
    <name evidence="4" type="ORF">E5988_07245</name>
</gene>
<dbReference type="InterPro" id="IPR002068">
    <property type="entry name" value="A-crystallin/Hsp20_dom"/>
</dbReference>
<dbReference type="Gene3D" id="2.60.40.790">
    <property type="match status" value="1"/>
</dbReference>
<dbReference type="CDD" id="cd06464">
    <property type="entry name" value="ACD_sHsps-like"/>
    <property type="match status" value="1"/>
</dbReference>
<evidence type="ECO:0000313" key="5">
    <source>
        <dbReference type="Proteomes" id="UP000308038"/>
    </source>
</evidence>
<comment type="caution">
    <text evidence="4">The sequence shown here is derived from an EMBL/GenBank/DDBJ whole genome shotgun (WGS) entry which is preliminary data.</text>
</comment>
<dbReference type="InterPro" id="IPR008978">
    <property type="entry name" value="HSP20-like_chaperone"/>
</dbReference>
<comment type="similarity">
    <text evidence="1 2">Belongs to the small heat shock protein (HSP20) family.</text>
</comment>
<organism evidence="4 5">
    <name type="scientific">Sphingomonas olei</name>
    <dbReference type="NCBI Taxonomy" id="1886787"/>
    <lineage>
        <taxon>Bacteria</taxon>
        <taxon>Pseudomonadati</taxon>
        <taxon>Pseudomonadota</taxon>
        <taxon>Alphaproteobacteria</taxon>
        <taxon>Sphingomonadales</taxon>
        <taxon>Sphingomonadaceae</taxon>
        <taxon>Sphingomonas</taxon>
    </lineage>
</organism>
<dbReference type="SUPFAM" id="SSF49764">
    <property type="entry name" value="HSP20-like chaperones"/>
    <property type="match status" value="1"/>
</dbReference>
<feature type="domain" description="SHSP" evidence="3">
    <location>
        <begin position="50"/>
        <end position="165"/>
    </location>
</feature>
<dbReference type="PROSITE" id="PS01031">
    <property type="entry name" value="SHSP"/>
    <property type="match status" value="1"/>
</dbReference>
<proteinExistence type="inferred from homology"/>
<sequence length="166" mass="18415">MSTQADLPAKTRSSGEAPLGWLRSEIDRLFENFSSPARSAFGSRLGSLAALDGMFSLPALEMTEKDKEYRLSAEIPGMSEDQIDVSVADGILTISGEKRDEEDRKDGDYMLRERRYGSFVRKINLPKDVDPNAVSAHVDKGVLIITLPKDEKAGEQKRRIPISSQK</sequence>
<dbReference type="InterPro" id="IPR031107">
    <property type="entry name" value="Small_HSP"/>
</dbReference>
<reference evidence="4 5" key="1">
    <citation type="submission" date="2019-04" db="EMBL/GenBank/DDBJ databases">
        <title>Microbes associate with the intestines of laboratory mice.</title>
        <authorList>
            <person name="Navarre W."/>
            <person name="Wong E."/>
            <person name="Huang K.C."/>
            <person name="Tropini C."/>
            <person name="Ng K."/>
            <person name="Yu B."/>
        </authorList>
    </citation>
    <scope>NUCLEOTIDE SEQUENCE [LARGE SCALE GENOMIC DNA]</scope>
    <source>
        <strain evidence="4 5">NM83_B4-11</strain>
    </source>
</reference>
<evidence type="ECO:0000259" key="3">
    <source>
        <dbReference type="PROSITE" id="PS01031"/>
    </source>
</evidence>
<dbReference type="PANTHER" id="PTHR11527">
    <property type="entry name" value="HEAT-SHOCK PROTEIN 20 FAMILY MEMBER"/>
    <property type="match status" value="1"/>
</dbReference>
<dbReference type="Proteomes" id="UP000308038">
    <property type="component" value="Unassembled WGS sequence"/>
</dbReference>
<evidence type="ECO:0000256" key="1">
    <source>
        <dbReference type="PROSITE-ProRule" id="PRU00285"/>
    </source>
</evidence>
<evidence type="ECO:0000313" key="4">
    <source>
        <dbReference type="EMBL" id="THG40603.1"/>
    </source>
</evidence>
<dbReference type="RefSeq" id="WP_136451232.1">
    <property type="nucleotide sequence ID" value="NZ_SSTI01000004.1"/>
</dbReference>
<protein>
    <submittedName>
        <fullName evidence="4">Hsp20/alpha crystallin family protein</fullName>
    </submittedName>
</protein>
<accession>A0ABY2QJG6</accession>
<dbReference type="Pfam" id="PF00011">
    <property type="entry name" value="HSP20"/>
    <property type="match status" value="1"/>
</dbReference>
<keyword evidence="5" id="KW-1185">Reference proteome</keyword>
<dbReference type="EMBL" id="SSTI01000004">
    <property type="protein sequence ID" value="THG40603.1"/>
    <property type="molecule type" value="Genomic_DNA"/>
</dbReference>
<evidence type="ECO:0000256" key="2">
    <source>
        <dbReference type="RuleBase" id="RU003616"/>
    </source>
</evidence>